<evidence type="ECO:0000259" key="1">
    <source>
        <dbReference type="Pfam" id="PF12706"/>
    </source>
</evidence>
<sequence length="302" mass="36026">MRRRYRNLDHIENRVNPFKLVSYFYNRNKGKDLKERIEVNQTKRSIKASKRMHYTWIGHSTFFIQMNGLNILTDPVFSNRMGLEKRLVPPGISVHELPDIDAVLISHAHYDHLEFSSLKKLTGNPFFFVPIGLKNMFKKRGYLRVWEANWWEHLHFKGLDFHFVPAQHWSRRRLFDKNKAHWGGWVIRDRQKEIAHYFVGDSAYFRGFEEIGKMFDIDVVFMPIGDYEPDWLSGLTHISPEKAVQAFKDLNAQRFVPMHYGTYRLSMDTGPEALRQLYKEWEKQQLSKEKLNVLKIGEMNTY</sequence>
<protein>
    <submittedName>
        <fullName evidence="2">MBL fold metallo-hydrolase</fullName>
    </submittedName>
</protein>
<evidence type="ECO:0000313" key="3">
    <source>
        <dbReference type="Proteomes" id="UP001589833"/>
    </source>
</evidence>
<gene>
    <name evidence="2" type="ORF">ACFFH4_26665</name>
</gene>
<reference evidence="2 3" key="1">
    <citation type="submission" date="2024-09" db="EMBL/GenBank/DDBJ databases">
        <authorList>
            <person name="Sun Q."/>
            <person name="Mori K."/>
        </authorList>
    </citation>
    <scope>NUCLEOTIDE SEQUENCE [LARGE SCALE GENOMIC DNA]</scope>
    <source>
        <strain evidence="2 3">NCAIM B.02301</strain>
    </source>
</reference>
<dbReference type="InterPro" id="IPR036866">
    <property type="entry name" value="RibonucZ/Hydroxyglut_hydro"/>
</dbReference>
<organism evidence="2 3">
    <name type="scientific">Halalkalibacter alkalisediminis</name>
    <dbReference type="NCBI Taxonomy" id="935616"/>
    <lineage>
        <taxon>Bacteria</taxon>
        <taxon>Bacillati</taxon>
        <taxon>Bacillota</taxon>
        <taxon>Bacilli</taxon>
        <taxon>Bacillales</taxon>
        <taxon>Bacillaceae</taxon>
        <taxon>Halalkalibacter</taxon>
    </lineage>
</organism>
<dbReference type="PANTHER" id="PTHR15032">
    <property type="entry name" value="N-ACYL-PHOSPHATIDYLETHANOLAMINE-HYDROLYZING PHOSPHOLIPASE D"/>
    <property type="match status" value="1"/>
</dbReference>
<dbReference type="Pfam" id="PF12706">
    <property type="entry name" value="Lactamase_B_2"/>
    <property type="match status" value="1"/>
</dbReference>
<keyword evidence="3" id="KW-1185">Reference proteome</keyword>
<dbReference type="Gene3D" id="3.60.15.10">
    <property type="entry name" value="Ribonuclease Z/Hydroxyacylglutathione hydrolase-like"/>
    <property type="match status" value="1"/>
</dbReference>
<dbReference type="EMBL" id="JBHLTR010000131">
    <property type="protein sequence ID" value="MFC0562415.1"/>
    <property type="molecule type" value="Genomic_DNA"/>
</dbReference>
<dbReference type="PIRSF" id="PIRSF038896">
    <property type="entry name" value="NAPE-PLD"/>
    <property type="match status" value="1"/>
</dbReference>
<comment type="caution">
    <text evidence="2">The sequence shown here is derived from an EMBL/GenBank/DDBJ whole genome shotgun (WGS) entry which is preliminary data.</text>
</comment>
<feature type="domain" description="Metallo-beta-lactamase" evidence="1">
    <location>
        <begin position="70"/>
        <end position="260"/>
    </location>
</feature>
<proteinExistence type="predicted"/>
<accession>A0ABV6NNU6</accession>
<dbReference type="InterPro" id="IPR001279">
    <property type="entry name" value="Metallo-B-lactamas"/>
</dbReference>
<dbReference type="SUPFAM" id="SSF56281">
    <property type="entry name" value="Metallo-hydrolase/oxidoreductase"/>
    <property type="match status" value="1"/>
</dbReference>
<dbReference type="PANTHER" id="PTHR15032:SF36">
    <property type="entry name" value="METALLO-BETA-LACTAMASE DOMAIN-CONTAINING PROTEIN"/>
    <property type="match status" value="1"/>
</dbReference>
<dbReference type="InterPro" id="IPR024884">
    <property type="entry name" value="NAPE-PLD"/>
</dbReference>
<dbReference type="RefSeq" id="WP_337956366.1">
    <property type="nucleotide sequence ID" value="NZ_JAQQWT010000010.1"/>
</dbReference>
<name>A0ABV6NNU6_9BACI</name>
<dbReference type="Proteomes" id="UP001589833">
    <property type="component" value="Unassembled WGS sequence"/>
</dbReference>
<evidence type="ECO:0000313" key="2">
    <source>
        <dbReference type="EMBL" id="MFC0562415.1"/>
    </source>
</evidence>